<dbReference type="RefSeq" id="WP_004942224.1">
    <property type="nucleotide sequence ID" value="NZ_AORZ01000019.1"/>
</dbReference>
<dbReference type="AlphaFoldDB" id="M3B4H8"/>
<evidence type="ECO:0000313" key="1">
    <source>
        <dbReference type="EMBL" id="EMF00908.1"/>
    </source>
</evidence>
<sequence>MACTPEQAREIYAPLIGELVWDAARKRVGEVMDHRWSLYQLRPPGGGIEWHAMPESIRSLPEAARARYKDKR</sequence>
<dbReference type="Proteomes" id="UP000011740">
    <property type="component" value="Unassembled WGS sequence"/>
</dbReference>
<gene>
    <name evidence="1" type="ORF">H340_09196</name>
</gene>
<organism evidence="1 2">
    <name type="scientific">Streptomyces mobaraensis (strain ATCC 29032 / DSM 40847 / JCM 4168 / NBRC 13819 / NCIMB 11159 / IPCR 16-22)</name>
    <dbReference type="NCBI Taxonomy" id="1223523"/>
    <lineage>
        <taxon>Bacteria</taxon>
        <taxon>Bacillati</taxon>
        <taxon>Actinomycetota</taxon>
        <taxon>Actinomycetes</taxon>
        <taxon>Kitasatosporales</taxon>
        <taxon>Streptomycetaceae</taxon>
        <taxon>Streptomyces</taxon>
    </lineage>
</organism>
<reference evidence="1 2" key="1">
    <citation type="journal article" date="2013" name="Genome Announc.">
        <title>Whole-Genome Shotgun Assembly and Analysis of the Genome of Streptomyces mobaraensis DSM 40847, a Strain for Industrial Production of Microbial Transglutaminase.</title>
        <authorList>
            <person name="Yang H."/>
            <person name="He T."/>
            <person name="Wu W."/>
            <person name="Zhu W."/>
            <person name="Lu B."/>
            <person name="Sun W."/>
        </authorList>
    </citation>
    <scope>NUCLEOTIDE SEQUENCE [LARGE SCALE GENOMIC DNA]</scope>
    <source>
        <strain evidence="1 2">DSM 40847</strain>
    </source>
</reference>
<name>M3B4H8_STRM1</name>
<protein>
    <submittedName>
        <fullName evidence="1">Uncharacterized protein</fullName>
    </submittedName>
</protein>
<evidence type="ECO:0000313" key="2">
    <source>
        <dbReference type="Proteomes" id="UP000011740"/>
    </source>
</evidence>
<comment type="caution">
    <text evidence="1">The sequence shown here is derived from an EMBL/GenBank/DDBJ whole genome shotgun (WGS) entry which is preliminary data.</text>
</comment>
<dbReference type="EMBL" id="AORZ01000019">
    <property type="protein sequence ID" value="EMF00908.1"/>
    <property type="molecule type" value="Genomic_DNA"/>
</dbReference>
<proteinExistence type="predicted"/>
<accession>M3B4H8</accession>
<dbReference type="STRING" id="1223523.H340_09196"/>
<dbReference type="PATRIC" id="fig|1223523.3.peg.1884"/>